<accession>A0A9Q1HAL6</accession>
<comment type="caution">
    <text evidence="1">The sequence shown here is derived from an EMBL/GenBank/DDBJ whole genome shotgun (WGS) entry which is preliminary data.</text>
</comment>
<gene>
    <name evidence="1" type="ORF">HOLleu_16703</name>
</gene>
<dbReference type="AlphaFoldDB" id="A0A9Q1HAL6"/>
<dbReference type="EMBL" id="JAIZAY010000007">
    <property type="protein sequence ID" value="KAJ8039089.1"/>
    <property type="molecule type" value="Genomic_DNA"/>
</dbReference>
<protein>
    <submittedName>
        <fullName evidence="1">Uncharacterized protein</fullName>
    </submittedName>
</protein>
<name>A0A9Q1HAL6_HOLLE</name>
<keyword evidence="2" id="KW-1185">Reference proteome</keyword>
<reference evidence="1" key="1">
    <citation type="submission" date="2021-10" db="EMBL/GenBank/DDBJ databases">
        <title>Tropical sea cucumber genome reveals ecological adaptation and Cuvierian tubules defense mechanism.</title>
        <authorList>
            <person name="Chen T."/>
        </authorList>
    </citation>
    <scope>NUCLEOTIDE SEQUENCE</scope>
    <source>
        <strain evidence="1">Nanhai2018</strain>
        <tissue evidence="1">Muscle</tissue>
    </source>
</reference>
<evidence type="ECO:0000313" key="1">
    <source>
        <dbReference type="EMBL" id="KAJ8039089.1"/>
    </source>
</evidence>
<dbReference type="Proteomes" id="UP001152320">
    <property type="component" value="Chromosome 7"/>
</dbReference>
<proteinExistence type="predicted"/>
<evidence type="ECO:0000313" key="2">
    <source>
        <dbReference type="Proteomes" id="UP001152320"/>
    </source>
</evidence>
<sequence length="117" mass="12542">MRDFTSSHHSKPVEKAGLNVRHPSYLALNCLLYSASVRISVFIFQNPLPAGHDSGGWKETVTASWSEIGHATTSQSLGDRAGGEYTRSNLEASVPSGRCQVNTAKPGCCTLQTSTMS</sequence>
<organism evidence="1 2">
    <name type="scientific">Holothuria leucospilota</name>
    <name type="common">Black long sea cucumber</name>
    <name type="synonym">Mertensiothuria leucospilota</name>
    <dbReference type="NCBI Taxonomy" id="206669"/>
    <lineage>
        <taxon>Eukaryota</taxon>
        <taxon>Metazoa</taxon>
        <taxon>Echinodermata</taxon>
        <taxon>Eleutherozoa</taxon>
        <taxon>Echinozoa</taxon>
        <taxon>Holothuroidea</taxon>
        <taxon>Aspidochirotacea</taxon>
        <taxon>Aspidochirotida</taxon>
        <taxon>Holothuriidae</taxon>
        <taxon>Holothuria</taxon>
    </lineage>
</organism>